<feature type="compositionally biased region" description="Basic residues" evidence="5">
    <location>
        <begin position="44"/>
        <end position="54"/>
    </location>
</feature>
<dbReference type="InterPro" id="IPR009057">
    <property type="entry name" value="Homeodomain-like_sf"/>
</dbReference>
<name>A0A3S2WUE7_9BURK</name>
<dbReference type="AlphaFoldDB" id="A0A3S2WUE7"/>
<dbReference type="Proteomes" id="UP000288178">
    <property type="component" value="Unassembled WGS sequence"/>
</dbReference>
<evidence type="ECO:0000259" key="6">
    <source>
        <dbReference type="PROSITE" id="PS50977"/>
    </source>
</evidence>
<feature type="domain" description="HTH tetR-type" evidence="6">
    <location>
        <begin position="57"/>
        <end position="117"/>
    </location>
</feature>
<accession>A0A3S2WUE7</accession>
<dbReference type="PANTHER" id="PTHR30055:SF234">
    <property type="entry name" value="HTH-TYPE TRANSCRIPTIONAL REGULATOR BETI"/>
    <property type="match status" value="1"/>
</dbReference>
<keyword evidence="2 4" id="KW-0238">DNA-binding</keyword>
<organism evidence="7 8">
    <name type="scientific">Rubrivivax albus</name>
    <dbReference type="NCBI Taxonomy" id="2499835"/>
    <lineage>
        <taxon>Bacteria</taxon>
        <taxon>Pseudomonadati</taxon>
        <taxon>Pseudomonadota</taxon>
        <taxon>Betaproteobacteria</taxon>
        <taxon>Burkholderiales</taxon>
        <taxon>Sphaerotilaceae</taxon>
        <taxon>Rubrivivax</taxon>
    </lineage>
</organism>
<evidence type="ECO:0000256" key="1">
    <source>
        <dbReference type="ARBA" id="ARBA00023015"/>
    </source>
</evidence>
<feature type="DNA-binding region" description="H-T-H motif" evidence="4">
    <location>
        <begin position="80"/>
        <end position="99"/>
    </location>
</feature>
<dbReference type="Gene3D" id="1.10.357.10">
    <property type="entry name" value="Tetracycline Repressor, domain 2"/>
    <property type="match status" value="1"/>
</dbReference>
<evidence type="ECO:0000256" key="3">
    <source>
        <dbReference type="ARBA" id="ARBA00023163"/>
    </source>
</evidence>
<dbReference type="SUPFAM" id="SSF48498">
    <property type="entry name" value="Tetracyclin repressor-like, C-terminal domain"/>
    <property type="match status" value="1"/>
</dbReference>
<dbReference type="EMBL" id="SACT01000003">
    <property type="protein sequence ID" value="RVT51284.1"/>
    <property type="molecule type" value="Genomic_DNA"/>
</dbReference>
<gene>
    <name evidence="7" type="ORF">ENE75_10585</name>
</gene>
<proteinExistence type="predicted"/>
<dbReference type="PROSITE" id="PS50977">
    <property type="entry name" value="HTH_TETR_2"/>
    <property type="match status" value="1"/>
</dbReference>
<evidence type="ECO:0000313" key="7">
    <source>
        <dbReference type="EMBL" id="RVT51284.1"/>
    </source>
</evidence>
<evidence type="ECO:0000256" key="4">
    <source>
        <dbReference type="PROSITE-ProRule" id="PRU00335"/>
    </source>
</evidence>
<keyword evidence="8" id="KW-1185">Reference proteome</keyword>
<evidence type="ECO:0000256" key="2">
    <source>
        <dbReference type="ARBA" id="ARBA00023125"/>
    </source>
</evidence>
<dbReference type="InterPro" id="IPR050109">
    <property type="entry name" value="HTH-type_TetR-like_transc_reg"/>
</dbReference>
<dbReference type="InterPro" id="IPR036271">
    <property type="entry name" value="Tet_transcr_reg_TetR-rel_C_sf"/>
</dbReference>
<dbReference type="PANTHER" id="PTHR30055">
    <property type="entry name" value="HTH-TYPE TRANSCRIPTIONAL REGULATOR RUTR"/>
    <property type="match status" value="1"/>
</dbReference>
<feature type="compositionally biased region" description="Basic and acidic residues" evidence="5">
    <location>
        <begin position="34"/>
        <end position="43"/>
    </location>
</feature>
<comment type="caution">
    <text evidence="7">The sequence shown here is derived from an EMBL/GenBank/DDBJ whole genome shotgun (WGS) entry which is preliminary data.</text>
</comment>
<dbReference type="GO" id="GO:0003700">
    <property type="term" value="F:DNA-binding transcription factor activity"/>
    <property type="evidence" value="ECO:0007669"/>
    <property type="project" value="TreeGrafter"/>
</dbReference>
<keyword evidence="3" id="KW-0804">Transcription</keyword>
<reference evidence="7 8" key="1">
    <citation type="submission" date="2019-01" db="EMBL/GenBank/DDBJ databases">
        <authorList>
            <person name="Chen W.-M."/>
        </authorList>
    </citation>
    <scope>NUCLEOTIDE SEQUENCE [LARGE SCALE GENOMIC DNA]</scope>
    <source>
        <strain evidence="7 8">ICH-3</strain>
    </source>
</reference>
<dbReference type="GO" id="GO:0000976">
    <property type="term" value="F:transcription cis-regulatory region binding"/>
    <property type="evidence" value="ECO:0007669"/>
    <property type="project" value="TreeGrafter"/>
</dbReference>
<evidence type="ECO:0000313" key="8">
    <source>
        <dbReference type="Proteomes" id="UP000288178"/>
    </source>
</evidence>
<dbReference type="InterPro" id="IPR001647">
    <property type="entry name" value="HTH_TetR"/>
</dbReference>
<sequence>MAGQTARDNPCPPALAPHARRAVARTRARQMATIKREKQETHKAPSRRAARVSYHKGHVAEDLKTIARRLIDSEGLDSVTLRRLCREVGVTAANFYNHYPSLEHLLLDIAADGAAELSTRTLRLMRRAKSREEKLVELAIEFVEFGLEFPDLFRIMYGQINGSRDHAAFQLAMEGSFAQLVELIYGADLYRPNDVAWSHAQCPKAYAFFSFCYGAARLVSMQLFTFPTGTKAERQRFVRELSWIFVKGLDGPAPPIN</sequence>
<dbReference type="Pfam" id="PF00440">
    <property type="entry name" value="TetR_N"/>
    <property type="match status" value="1"/>
</dbReference>
<keyword evidence="1" id="KW-0805">Transcription regulation</keyword>
<dbReference type="SUPFAM" id="SSF46689">
    <property type="entry name" value="Homeodomain-like"/>
    <property type="match status" value="1"/>
</dbReference>
<evidence type="ECO:0000256" key="5">
    <source>
        <dbReference type="SAM" id="MobiDB-lite"/>
    </source>
</evidence>
<feature type="region of interest" description="Disordered" evidence="5">
    <location>
        <begin position="33"/>
        <end position="54"/>
    </location>
</feature>
<protein>
    <submittedName>
        <fullName evidence="7">TetR/AcrR family transcriptional regulator</fullName>
    </submittedName>
</protein>